<organism evidence="1 2">
    <name type="scientific">Microlunatus kandeliicorticis</name>
    <dbReference type="NCBI Taxonomy" id="1759536"/>
    <lineage>
        <taxon>Bacteria</taxon>
        <taxon>Bacillati</taxon>
        <taxon>Actinomycetota</taxon>
        <taxon>Actinomycetes</taxon>
        <taxon>Propionibacteriales</taxon>
        <taxon>Propionibacteriaceae</taxon>
        <taxon>Microlunatus</taxon>
    </lineage>
</organism>
<reference evidence="1 2" key="1">
    <citation type="submission" date="2020-07" db="EMBL/GenBank/DDBJ databases">
        <title>Sequencing the genomes of 1000 actinobacteria strains.</title>
        <authorList>
            <person name="Klenk H.-P."/>
        </authorList>
    </citation>
    <scope>NUCLEOTIDE SEQUENCE [LARGE SCALE GENOMIC DNA]</scope>
    <source>
        <strain evidence="1 2">DSM 100723</strain>
    </source>
</reference>
<dbReference type="AlphaFoldDB" id="A0A7W3IPL0"/>
<gene>
    <name evidence="1" type="ORF">FHX74_000439</name>
</gene>
<evidence type="ECO:0000313" key="2">
    <source>
        <dbReference type="Proteomes" id="UP000523079"/>
    </source>
</evidence>
<keyword evidence="2" id="KW-1185">Reference proteome</keyword>
<comment type="caution">
    <text evidence="1">The sequence shown here is derived from an EMBL/GenBank/DDBJ whole genome shotgun (WGS) entry which is preliminary data.</text>
</comment>
<evidence type="ECO:0000313" key="1">
    <source>
        <dbReference type="EMBL" id="MBA8792845.1"/>
    </source>
</evidence>
<dbReference type="Proteomes" id="UP000523079">
    <property type="component" value="Unassembled WGS sequence"/>
</dbReference>
<accession>A0A7W3IPL0</accession>
<proteinExistence type="predicted"/>
<sequence>MATFVREIKNALDACVVATANHVCHPVRLVEASHHKMPILSSAEEFDALINQDELTGLRPDQVRTVRLFQPFAEYMQADANSVRTVARDMAHLAAGLEAVMAWEASKEVRTLFTAWASRADPEPVLPEGVSIESTAVDPAGALDQPKRLARFMLRAGSYGASFSGNPNVSFDVILNALPQPCNPDDNFANRSHRLIVITRHLIEGLERSVSDRHYGDLLRALARRFPQEREAVWLPVKFNGREEEAEVRSAIAESDRGMAVYLNDDGTLVYMRIVDNGIVVGREIAPARDLLNFSQDGVAVEEATRAAAGRWGLADLVLRPVIVPKGSGIRELGDGTIFAGRRGVSLQVKARGVTGDSPDKAARWMLKNAARGLRQAHGTIRTTLQNPTVDLTNLRGRTVRIHGSTVSWIPVVVIDHPNPPPTGVVPAPDLKGPSVVLTRRDWEFLWDQLRSATAIVDYLHRVAEEVEPLELGAETDRYLDLAEKDALAPPASLPTWISGTDAEPTTTPLLPRDPVASVDRLGHAIFQQILEDVASTDFAGEEADRIRLLSHIDRVAVGARAELGRLLLQRLIRCAEAVPEGHRMEHRILYLDHGALQVTFTTMSQLTGYHQDFYRSWLLLRRQTFLEQSGAQGPIYPWTVGVLLTPRPDGPRAWDTTTISTNGPPAYDDADYERLTEVFLPSDSST</sequence>
<dbReference type="RefSeq" id="WP_182558435.1">
    <property type="nucleotide sequence ID" value="NZ_JACGWT010000001.1"/>
</dbReference>
<name>A0A7W3IPL0_9ACTN</name>
<protein>
    <submittedName>
        <fullName evidence="1">Uncharacterized protein</fullName>
    </submittedName>
</protein>
<dbReference type="EMBL" id="JACGWT010000001">
    <property type="protein sequence ID" value="MBA8792845.1"/>
    <property type="molecule type" value="Genomic_DNA"/>
</dbReference>